<sequence length="215" mass="23645">MDNDTLKDDDVKEEKIIRIGLLVASAIGFLVVLVVGAEAIRTGNISAKQAVELAGDARAQTPAEPDSVPTWEESGLSPEHAELLNKAALTPGEKRRLSIMQAHHKHNYAKSVTTSSTYNDLPVTAVWTFDPLGKFQMAVFKVNADIELRDRGSAIAGLLMKDCPGYMRSSWFSDEISKGIETQLPQRWVDEQGYRMSVMVSSPLDITVRIDAETN</sequence>
<keyword evidence="2" id="KW-1133">Transmembrane helix</keyword>
<keyword evidence="2" id="KW-0812">Transmembrane</keyword>
<gene>
    <name evidence="3" type="ORF">Q31a_11590</name>
</gene>
<dbReference type="Proteomes" id="UP000318017">
    <property type="component" value="Chromosome"/>
</dbReference>
<evidence type="ECO:0000256" key="2">
    <source>
        <dbReference type="SAM" id="Phobius"/>
    </source>
</evidence>
<name>A0A518G2N3_9BACT</name>
<feature type="region of interest" description="Disordered" evidence="1">
    <location>
        <begin position="56"/>
        <end position="75"/>
    </location>
</feature>
<dbReference type="RefSeq" id="WP_145075074.1">
    <property type="nucleotide sequence ID" value="NZ_CP036298.1"/>
</dbReference>
<evidence type="ECO:0000256" key="1">
    <source>
        <dbReference type="SAM" id="MobiDB-lite"/>
    </source>
</evidence>
<protein>
    <submittedName>
        <fullName evidence="3">Uncharacterized protein</fullName>
    </submittedName>
</protein>
<proteinExistence type="predicted"/>
<dbReference type="KEGG" id="ahel:Q31a_11590"/>
<dbReference type="AlphaFoldDB" id="A0A518G2N3"/>
<keyword evidence="4" id="KW-1185">Reference proteome</keyword>
<feature type="transmembrane region" description="Helical" evidence="2">
    <location>
        <begin position="16"/>
        <end position="40"/>
    </location>
</feature>
<accession>A0A518G2N3</accession>
<keyword evidence="2" id="KW-0472">Membrane</keyword>
<reference evidence="3 4" key="1">
    <citation type="submission" date="2019-02" db="EMBL/GenBank/DDBJ databases">
        <title>Deep-cultivation of Planctomycetes and their phenomic and genomic characterization uncovers novel biology.</title>
        <authorList>
            <person name="Wiegand S."/>
            <person name="Jogler M."/>
            <person name="Boedeker C."/>
            <person name="Pinto D."/>
            <person name="Vollmers J."/>
            <person name="Rivas-Marin E."/>
            <person name="Kohn T."/>
            <person name="Peeters S.H."/>
            <person name="Heuer A."/>
            <person name="Rast P."/>
            <person name="Oberbeckmann S."/>
            <person name="Bunk B."/>
            <person name="Jeske O."/>
            <person name="Meyerdierks A."/>
            <person name="Storesund J.E."/>
            <person name="Kallscheuer N."/>
            <person name="Luecker S."/>
            <person name="Lage O.M."/>
            <person name="Pohl T."/>
            <person name="Merkel B.J."/>
            <person name="Hornburger P."/>
            <person name="Mueller R.-W."/>
            <person name="Bruemmer F."/>
            <person name="Labrenz M."/>
            <person name="Spormann A.M."/>
            <person name="Op den Camp H."/>
            <person name="Overmann J."/>
            <person name="Amann R."/>
            <person name="Jetten M.S.M."/>
            <person name="Mascher T."/>
            <person name="Medema M.H."/>
            <person name="Devos D.P."/>
            <person name="Kaster A.-K."/>
            <person name="Ovreas L."/>
            <person name="Rohde M."/>
            <person name="Galperin M.Y."/>
            <person name="Jogler C."/>
        </authorList>
    </citation>
    <scope>NUCLEOTIDE SEQUENCE [LARGE SCALE GENOMIC DNA]</scope>
    <source>
        <strain evidence="3 4">Q31a</strain>
    </source>
</reference>
<organism evidence="3 4">
    <name type="scientific">Aureliella helgolandensis</name>
    <dbReference type="NCBI Taxonomy" id="2527968"/>
    <lineage>
        <taxon>Bacteria</taxon>
        <taxon>Pseudomonadati</taxon>
        <taxon>Planctomycetota</taxon>
        <taxon>Planctomycetia</taxon>
        <taxon>Pirellulales</taxon>
        <taxon>Pirellulaceae</taxon>
        <taxon>Aureliella</taxon>
    </lineage>
</organism>
<dbReference type="EMBL" id="CP036298">
    <property type="protein sequence ID" value="QDV22866.1"/>
    <property type="molecule type" value="Genomic_DNA"/>
</dbReference>
<evidence type="ECO:0000313" key="3">
    <source>
        <dbReference type="EMBL" id="QDV22866.1"/>
    </source>
</evidence>
<evidence type="ECO:0000313" key="4">
    <source>
        <dbReference type="Proteomes" id="UP000318017"/>
    </source>
</evidence>